<dbReference type="CDD" id="cd00067">
    <property type="entry name" value="GAL4"/>
    <property type="match status" value="1"/>
</dbReference>
<evidence type="ECO:0000313" key="9">
    <source>
        <dbReference type="EMBL" id="KAL2798706.1"/>
    </source>
</evidence>
<feature type="domain" description="Zn(2)-C6 fungal-type" evidence="8">
    <location>
        <begin position="43"/>
        <end position="72"/>
    </location>
</feature>
<dbReference type="PANTHER" id="PTHR31001">
    <property type="entry name" value="UNCHARACTERIZED TRANSCRIPTIONAL REGULATORY PROTEIN"/>
    <property type="match status" value="1"/>
</dbReference>
<evidence type="ECO:0000256" key="5">
    <source>
        <dbReference type="ARBA" id="ARBA00023163"/>
    </source>
</evidence>
<organism evidence="9 10">
    <name type="scientific">Aspergillus keveii</name>
    <dbReference type="NCBI Taxonomy" id="714993"/>
    <lineage>
        <taxon>Eukaryota</taxon>
        <taxon>Fungi</taxon>
        <taxon>Dikarya</taxon>
        <taxon>Ascomycota</taxon>
        <taxon>Pezizomycotina</taxon>
        <taxon>Eurotiomycetes</taxon>
        <taxon>Eurotiomycetidae</taxon>
        <taxon>Eurotiales</taxon>
        <taxon>Aspergillaceae</taxon>
        <taxon>Aspergillus</taxon>
        <taxon>Aspergillus subgen. Nidulantes</taxon>
    </lineage>
</organism>
<dbReference type="SUPFAM" id="SSF57701">
    <property type="entry name" value="Zn2/Cys6 DNA-binding domain"/>
    <property type="match status" value="1"/>
</dbReference>
<dbReference type="PROSITE" id="PS00463">
    <property type="entry name" value="ZN2_CY6_FUNGAL_1"/>
    <property type="match status" value="1"/>
</dbReference>
<dbReference type="Gene3D" id="4.10.240.10">
    <property type="entry name" value="Zn(2)-C6 fungal-type DNA-binding domain"/>
    <property type="match status" value="1"/>
</dbReference>
<comment type="subcellular location">
    <subcellularLocation>
        <location evidence="1">Nucleus</location>
    </subcellularLocation>
</comment>
<sequence>MGTPPGSTWTDSSLSVLAPKPVPSSSSSDSSTPPDYAVLKPKSCLACRKRKVKCDRQAPCGNCSRWTIECIFPSPIRRCPRARTKTGATRSRGDQALQDRIHMLEAQVSELTGTVSAQAERLRQVTTPGGSLFPLSHTWPHSVAPLNPSFALGQTYWRVFLERVDPLIKVVHRPSASRIMRSAMDNPTSLNEGQGALLQVIYLACISAMDEADIQANLQMSKATAVSTYRMAAEQALARAGFLTTNDWHTMQALVLFIALSRLQNNHKSAWTLAGLAERLDISLEEDSSRFGAEMRRRLRWHMWYLNRRIQDDRGSDPNISPVGVDLPLNCRDSELSQTMTIQPNMQDGWTEMSFCLLRYDLATTERMVESDVPWLIKTKAVRECQHRLHTKYLSYCDGSEPIHWLACHISYVMITEMWMKLFSPQFFASASPSSLDSEASSAHAVRDQLFDAAVDILDTQKRLEKEIAARNWEWTLSGYFQYVPLAFLLNELRWRRSDPRTDRAWEVAERSFGRWSEEAKRSVHGIMLTELMSSVLVARQQASEFQSIADSYLVPDQGVFDDAGGFLGLGQDDVWPDLLPEDMFQFGLPVEWVYQVQ</sequence>
<reference evidence="9 10" key="1">
    <citation type="submission" date="2024-07" db="EMBL/GenBank/DDBJ databases">
        <title>Section-level genome sequencing and comparative genomics of Aspergillus sections Usti and Cavernicolus.</title>
        <authorList>
            <consortium name="Lawrence Berkeley National Laboratory"/>
            <person name="Nybo J.L."/>
            <person name="Vesth T.C."/>
            <person name="Theobald S."/>
            <person name="Frisvad J.C."/>
            <person name="Larsen T.O."/>
            <person name="Kjaerboelling I."/>
            <person name="Rothschild-Mancinelli K."/>
            <person name="Lyhne E.K."/>
            <person name="Kogle M.E."/>
            <person name="Barry K."/>
            <person name="Clum A."/>
            <person name="Na H."/>
            <person name="Ledsgaard L."/>
            <person name="Lin J."/>
            <person name="Lipzen A."/>
            <person name="Kuo A."/>
            <person name="Riley R."/>
            <person name="Mondo S."/>
            <person name="Labutti K."/>
            <person name="Haridas S."/>
            <person name="Pangalinan J."/>
            <person name="Salamov A.A."/>
            <person name="Simmons B.A."/>
            <person name="Magnuson J.K."/>
            <person name="Chen J."/>
            <person name="Drula E."/>
            <person name="Henrissat B."/>
            <person name="Wiebenga A."/>
            <person name="Lubbers R.J."/>
            <person name="Gomes A.C."/>
            <person name="Makela M.R."/>
            <person name="Stajich J."/>
            <person name="Grigoriev I.V."/>
            <person name="Mortensen U.H."/>
            <person name="De Vries R.P."/>
            <person name="Baker S.E."/>
            <person name="Andersen M.R."/>
        </authorList>
    </citation>
    <scope>NUCLEOTIDE SEQUENCE [LARGE SCALE GENOMIC DNA]</scope>
    <source>
        <strain evidence="9 10">CBS 209.92</strain>
    </source>
</reference>
<keyword evidence="2" id="KW-0479">Metal-binding</keyword>
<evidence type="ECO:0000313" key="10">
    <source>
        <dbReference type="Proteomes" id="UP001610563"/>
    </source>
</evidence>
<proteinExistence type="predicted"/>
<dbReference type="SMART" id="SM00066">
    <property type="entry name" value="GAL4"/>
    <property type="match status" value="1"/>
</dbReference>
<dbReference type="InterPro" id="IPR036864">
    <property type="entry name" value="Zn2-C6_fun-type_DNA-bd_sf"/>
</dbReference>
<evidence type="ECO:0000256" key="2">
    <source>
        <dbReference type="ARBA" id="ARBA00022723"/>
    </source>
</evidence>
<feature type="compositionally biased region" description="Low complexity" evidence="7">
    <location>
        <begin position="12"/>
        <end position="35"/>
    </location>
</feature>
<dbReference type="EMBL" id="JBFTWV010000011">
    <property type="protein sequence ID" value="KAL2798706.1"/>
    <property type="molecule type" value="Genomic_DNA"/>
</dbReference>
<keyword evidence="4" id="KW-0238">DNA-binding</keyword>
<comment type="caution">
    <text evidence="9">The sequence shown here is derived from an EMBL/GenBank/DDBJ whole genome shotgun (WGS) entry which is preliminary data.</text>
</comment>
<feature type="region of interest" description="Disordered" evidence="7">
    <location>
        <begin position="1"/>
        <end position="35"/>
    </location>
</feature>
<evidence type="ECO:0000256" key="3">
    <source>
        <dbReference type="ARBA" id="ARBA00023015"/>
    </source>
</evidence>
<dbReference type="PANTHER" id="PTHR31001:SF85">
    <property type="entry name" value="ZN(II)2CYS6 TRANSCRIPTION FACTOR (EUROFUNG)"/>
    <property type="match status" value="1"/>
</dbReference>
<keyword evidence="6" id="KW-0539">Nucleus</keyword>
<name>A0ABR4GIF5_9EURO</name>
<keyword evidence="5" id="KW-0804">Transcription</keyword>
<accession>A0ABR4GIF5</accession>
<dbReference type="CDD" id="cd12148">
    <property type="entry name" value="fungal_TF_MHR"/>
    <property type="match status" value="1"/>
</dbReference>
<evidence type="ECO:0000256" key="6">
    <source>
        <dbReference type="ARBA" id="ARBA00023242"/>
    </source>
</evidence>
<dbReference type="PROSITE" id="PS50048">
    <property type="entry name" value="ZN2_CY6_FUNGAL_2"/>
    <property type="match status" value="1"/>
</dbReference>
<dbReference type="InterPro" id="IPR001138">
    <property type="entry name" value="Zn2Cys6_DnaBD"/>
</dbReference>
<dbReference type="InterPro" id="IPR007219">
    <property type="entry name" value="XnlR_reg_dom"/>
</dbReference>
<evidence type="ECO:0000256" key="4">
    <source>
        <dbReference type="ARBA" id="ARBA00023125"/>
    </source>
</evidence>
<evidence type="ECO:0000259" key="8">
    <source>
        <dbReference type="PROSITE" id="PS50048"/>
    </source>
</evidence>
<keyword evidence="10" id="KW-1185">Reference proteome</keyword>
<gene>
    <name evidence="9" type="ORF">BJX66DRAFT_22067</name>
</gene>
<feature type="compositionally biased region" description="Polar residues" evidence="7">
    <location>
        <begin position="1"/>
        <end position="11"/>
    </location>
</feature>
<evidence type="ECO:0000256" key="7">
    <source>
        <dbReference type="SAM" id="MobiDB-lite"/>
    </source>
</evidence>
<keyword evidence="3" id="KW-0805">Transcription regulation</keyword>
<dbReference type="Pfam" id="PF04082">
    <property type="entry name" value="Fungal_trans"/>
    <property type="match status" value="1"/>
</dbReference>
<evidence type="ECO:0000256" key="1">
    <source>
        <dbReference type="ARBA" id="ARBA00004123"/>
    </source>
</evidence>
<dbReference type="Proteomes" id="UP001610563">
    <property type="component" value="Unassembled WGS sequence"/>
</dbReference>
<dbReference type="Pfam" id="PF00172">
    <property type="entry name" value="Zn_clus"/>
    <property type="match status" value="1"/>
</dbReference>
<dbReference type="InterPro" id="IPR050613">
    <property type="entry name" value="Sec_Metabolite_Reg"/>
</dbReference>
<protein>
    <recommendedName>
        <fullName evidence="8">Zn(2)-C6 fungal-type domain-containing protein</fullName>
    </recommendedName>
</protein>